<gene>
    <name evidence="2" type="ORF">N865_15935</name>
</gene>
<keyword evidence="3" id="KW-1185">Reference proteome</keyword>
<dbReference type="PANTHER" id="PTHR40274:SF3">
    <property type="entry name" value="VIRGINIAMYCIN B LYASE"/>
    <property type="match status" value="1"/>
</dbReference>
<protein>
    <submittedName>
        <fullName evidence="2">Uncharacterized protein</fullName>
    </submittedName>
</protein>
<dbReference type="InterPro" id="IPR051344">
    <property type="entry name" value="Vgb"/>
</dbReference>
<feature type="compositionally biased region" description="Low complexity" evidence="1">
    <location>
        <begin position="35"/>
        <end position="49"/>
    </location>
</feature>
<sequence>MVRTDSARSVDGMRHRGLVLLVGLMVAIGTTGCATPAPTATPGASVGGARSSTLGASRSSVPTSAGASSGGSGSADTSSGTSGSDTGSDSGSGPGSGSGSGSGSTGTGRTSTTARGPIHYVRTTIYRGSAKPDDLVLDANGRLLFSDYTNGTISRLEQNGMATVLYRDLQGPEGLVLLADGTLVVAEEKTNRILAFAPGATTPHLLRTMPGRPTLVTCHQGTDGIAWDASTGTLVIPDAPNGVVYRMSTDGSQLSTIAAGFVHPVGADVDAQGVVYIADECGGGIWRVARGGQRNLVATVGMPDDVALDHQGGIVVTDVHLVNHSVTRFALDGSTRAVLARTGLAEPQGLLIDPRGHIFVADDRANLIIELTPVG</sequence>
<dbReference type="Gene3D" id="2.120.10.30">
    <property type="entry name" value="TolB, C-terminal domain"/>
    <property type="match status" value="2"/>
</dbReference>
<comment type="caution">
    <text evidence="2">The sequence shown here is derived from an EMBL/GenBank/DDBJ whole genome shotgun (WGS) entry which is preliminary data.</text>
</comment>
<dbReference type="PROSITE" id="PS51257">
    <property type="entry name" value="PROKAR_LIPOPROTEIN"/>
    <property type="match status" value="1"/>
</dbReference>
<feature type="compositionally biased region" description="Low complexity" evidence="1">
    <location>
        <begin position="57"/>
        <end position="67"/>
    </location>
</feature>
<dbReference type="InterPro" id="IPR011042">
    <property type="entry name" value="6-blade_b-propeller_TolB-like"/>
</dbReference>
<proteinExistence type="predicted"/>
<feature type="compositionally biased region" description="Gly residues" evidence="1">
    <location>
        <begin position="90"/>
        <end position="106"/>
    </location>
</feature>
<feature type="compositionally biased region" description="Low complexity" evidence="1">
    <location>
        <begin position="107"/>
        <end position="116"/>
    </location>
</feature>
<dbReference type="SUPFAM" id="SSF63829">
    <property type="entry name" value="Calcium-dependent phosphotriesterase"/>
    <property type="match status" value="1"/>
</dbReference>
<dbReference type="PANTHER" id="PTHR40274">
    <property type="entry name" value="VIRGINIAMYCIN B LYASE"/>
    <property type="match status" value="1"/>
</dbReference>
<dbReference type="eggNOG" id="COG3386">
    <property type="taxonomic scope" value="Bacteria"/>
</dbReference>
<organism evidence="2 3">
    <name type="scientific">Intrasporangium oryzae NRRL B-24470</name>
    <dbReference type="NCBI Taxonomy" id="1386089"/>
    <lineage>
        <taxon>Bacteria</taxon>
        <taxon>Bacillati</taxon>
        <taxon>Actinomycetota</taxon>
        <taxon>Actinomycetes</taxon>
        <taxon>Micrococcales</taxon>
        <taxon>Intrasporangiaceae</taxon>
        <taxon>Intrasporangium</taxon>
    </lineage>
</organism>
<evidence type="ECO:0000313" key="2">
    <source>
        <dbReference type="EMBL" id="EWT00414.1"/>
    </source>
</evidence>
<feature type="compositionally biased region" description="Low complexity" evidence="1">
    <location>
        <begin position="74"/>
        <end position="89"/>
    </location>
</feature>
<evidence type="ECO:0000313" key="3">
    <source>
        <dbReference type="Proteomes" id="UP000019489"/>
    </source>
</evidence>
<name>W9G975_9MICO</name>
<dbReference type="STRING" id="1386089.N865_15935"/>
<reference evidence="2 3" key="1">
    <citation type="submission" date="2013-08" db="EMBL/GenBank/DDBJ databases">
        <title>Intrasporangium oryzae NRRL B-24470.</title>
        <authorList>
            <person name="Liu H."/>
            <person name="Wang G."/>
        </authorList>
    </citation>
    <scope>NUCLEOTIDE SEQUENCE [LARGE SCALE GENOMIC DNA]</scope>
    <source>
        <strain evidence="2 3">NRRL B-24470</strain>
    </source>
</reference>
<dbReference type="EMBL" id="AWSA01000044">
    <property type="protein sequence ID" value="EWT00414.1"/>
    <property type="molecule type" value="Genomic_DNA"/>
</dbReference>
<accession>W9G975</accession>
<feature type="region of interest" description="Disordered" evidence="1">
    <location>
        <begin position="35"/>
        <end position="116"/>
    </location>
</feature>
<dbReference type="Proteomes" id="UP000019489">
    <property type="component" value="Unassembled WGS sequence"/>
</dbReference>
<evidence type="ECO:0000256" key="1">
    <source>
        <dbReference type="SAM" id="MobiDB-lite"/>
    </source>
</evidence>
<dbReference type="AlphaFoldDB" id="W9G975"/>